<evidence type="ECO:0000313" key="5">
    <source>
        <dbReference type="Proteomes" id="UP001153069"/>
    </source>
</evidence>
<feature type="compositionally biased region" description="Low complexity" evidence="1">
    <location>
        <begin position="472"/>
        <end position="486"/>
    </location>
</feature>
<dbReference type="PANTHER" id="PTHR37524">
    <property type="entry name" value="RIBOSOMAL RNA LARGE SUBUNIT METHYLTRANSFERASE M"/>
    <property type="match status" value="1"/>
</dbReference>
<dbReference type="AlphaFoldDB" id="A0A9N8HPD8"/>
<name>A0A9N8HPD8_9STRA</name>
<keyword evidence="4" id="KW-0808">Transferase</keyword>
<reference evidence="4" key="1">
    <citation type="submission" date="2020-06" db="EMBL/GenBank/DDBJ databases">
        <authorList>
            <consortium name="Plant Systems Biology data submission"/>
        </authorList>
    </citation>
    <scope>NUCLEOTIDE SEQUENCE</scope>
    <source>
        <strain evidence="4">D6</strain>
    </source>
</reference>
<keyword evidence="4" id="KW-0489">Methyltransferase</keyword>
<feature type="region of interest" description="Disordered" evidence="1">
    <location>
        <begin position="469"/>
        <end position="493"/>
    </location>
</feature>
<organism evidence="4 5">
    <name type="scientific">Seminavis robusta</name>
    <dbReference type="NCBI Taxonomy" id="568900"/>
    <lineage>
        <taxon>Eukaryota</taxon>
        <taxon>Sar</taxon>
        <taxon>Stramenopiles</taxon>
        <taxon>Ochrophyta</taxon>
        <taxon>Bacillariophyta</taxon>
        <taxon>Bacillariophyceae</taxon>
        <taxon>Bacillariophycidae</taxon>
        <taxon>Naviculales</taxon>
        <taxon>Naviculaceae</taxon>
        <taxon>Seminavis</taxon>
    </lineage>
</organism>
<dbReference type="GO" id="GO:0008168">
    <property type="term" value="F:methyltransferase activity"/>
    <property type="evidence" value="ECO:0007669"/>
    <property type="project" value="UniProtKB-KW"/>
</dbReference>
<dbReference type="Pfam" id="PF01728">
    <property type="entry name" value="FtsJ"/>
    <property type="match status" value="1"/>
</dbReference>
<dbReference type="Proteomes" id="UP001153069">
    <property type="component" value="Unassembled WGS sequence"/>
</dbReference>
<feature type="region of interest" description="Disordered" evidence="1">
    <location>
        <begin position="18"/>
        <end position="90"/>
    </location>
</feature>
<feature type="compositionally biased region" description="Basic and acidic residues" evidence="1">
    <location>
        <begin position="64"/>
        <end position="74"/>
    </location>
</feature>
<dbReference type="GO" id="GO:0032259">
    <property type="term" value="P:methylation"/>
    <property type="evidence" value="ECO:0007669"/>
    <property type="project" value="UniProtKB-KW"/>
</dbReference>
<proteinExistence type="predicted"/>
<dbReference type="SUPFAM" id="SSF53335">
    <property type="entry name" value="S-adenosyl-L-methionine-dependent methyltransferases"/>
    <property type="match status" value="1"/>
</dbReference>
<dbReference type="PANTHER" id="PTHR37524:SF2">
    <property type="entry name" value="RIBOSOMAL RNA METHYLTRANSFERASE FTSJ DOMAIN-CONTAINING PROTEIN"/>
    <property type="match status" value="1"/>
</dbReference>
<feature type="signal peptide" evidence="2">
    <location>
        <begin position="1"/>
        <end position="20"/>
    </location>
</feature>
<protein>
    <submittedName>
        <fullName evidence="4">Large subunit methyltransferase M</fullName>
    </submittedName>
</protein>
<dbReference type="InterPro" id="IPR029063">
    <property type="entry name" value="SAM-dependent_MTases_sf"/>
</dbReference>
<dbReference type="CDD" id="cd02440">
    <property type="entry name" value="AdoMet_MTases"/>
    <property type="match status" value="1"/>
</dbReference>
<dbReference type="InterPro" id="IPR002877">
    <property type="entry name" value="RNA_MeTrfase_FtsJ_dom"/>
</dbReference>
<evidence type="ECO:0000256" key="2">
    <source>
        <dbReference type="SAM" id="SignalP"/>
    </source>
</evidence>
<dbReference type="Gene3D" id="3.40.50.150">
    <property type="entry name" value="Vaccinia Virus protein VP39"/>
    <property type="match status" value="1"/>
</dbReference>
<evidence type="ECO:0000259" key="3">
    <source>
        <dbReference type="Pfam" id="PF01728"/>
    </source>
</evidence>
<sequence length="507" mass="55436">MGVFLPLFQVLILLTARSNSHRSSKPRSASTKGPPPQKSPSGSPRGRQRYAPGSSKTPQRSNAKRSENSQHDNTQDVLPEIPPLTSPDGPFPTLFTCRHTYEDTLMEEISRHDLPSVHTTSPCPGLVYVEGLLDDDSSAAILTDPVYALQSLPNCRILECQNSIKGLARAIAETPAFCDLLAASPRGSLASIHAIVPGMCKGQKDPIWQRRSHLVADAVLEIWKKQFPAARKQPSSEETNQETKLPVLLLQILLLSPDVAGASLAACNNSQQPSTGQQRQQHGWWPNPHYPVGMALVDITTQKMPSSAYRKLLEALACMGTQPSSGDTVVDLGASPGGWTAALLLLTAADIVAVDRSPLDPKLMKNNRVTFIQGDAFCFEPTTTTATWMVSDIIAYPERIVELVEQWCGLVHNMVVTMKFQGTAPSWDELDRALQVAESKGYMARAKHFFNNKNEVTLMLQQQQHKVDKRTTLSSPAADASADTSTGSGIPSFYKPAFERYLNTVKD</sequence>
<feature type="domain" description="Ribosomal RNA methyltransferase FtsJ" evidence="3">
    <location>
        <begin position="308"/>
        <end position="392"/>
    </location>
</feature>
<keyword evidence="2" id="KW-0732">Signal</keyword>
<comment type="caution">
    <text evidence="4">The sequence shown here is derived from an EMBL/GenBank/DDBJ whole genome shotgun (WGS) entry which is preliminary data.</text>
</comment>
<feature type="chain" id="PRO_5040344995" evidence="2">
    <location>
        <begin position="21"/>
        <end position="507"/>
    </location>
</feature>
<dbReference type="EMBL" id="CAICTM010001076">
    <property type="protein sequence ID" value="CAB9520152.1"/>
    <property type="molecule type" value="Genomic_DNA"/>
</dbReference>
<gene>
    <name evidence="4" type="ORF">SEMRO_1078_G238730.1</name>
</gene>
<keyword evidence="5" id="KW-1185">Reference proteome</keyword>
<evidence type="ECO:0000256" key="1">
    <source>
        <dbReference type="SAM" id="MobiDB-lite"/>
    </source>
</evidence>
<dbReference type="OrthoDB" id="20105at2759"/>
<accession>A0A9N8HPD8</accession>
<evidence type="ECO:0000313" key="4">
    <source>
        <dbReference type="EMBL" id="CAB9520152.1"/>
    </source>
</evidence>